<evidence type="ECO:0000256" key="1">
    <source>
        <dbReference type="SAM" id="Phobius"/>
    </source>
</evidence>
<keyword evidence="3" id="KW-1185">Reference proteome</keyword>
<protein>
    <submittedName>
        <fullName evidence="2">Uncharacterized protein</fullName>
    </submittedName>
</protein>
<keyword evidence="1" id="KW-0812">Transmembrane</keyword>
<reference evidence="2 3" key="1">
    <citation type="journal article" date="2022" name="G3 (Bethesda)">
        <title>Enemy or ally: a genomic approach to elucidate the lifestyle of Phyllosticta citrichinaensis.</title>
        <authorList>
            <person name="Buijs V.A."/>
            <person name="Groenewald J.Z."/>
            <person name="Haridas S."/>
            <person name="LaButti K.M."/>
            <person name="Lipzen A."/>
            <person name="Martin F.M."/>
            <person name="Barry K."/>
            <person name="Grigoriev I.V."/>
            <person name="Crous P.W."/>
            <person name="Seidl M.F."/>
        </authorList>
    </citation>
    <scope>NUCLEOTIDE SEQUENCE [LARGE SCALE GENOMIC DNA]</scope>
    <source>
        <strain evidence="2 3">CBS 129764</strain>
    </source>
</reference>
<comment type="caution">
    <text evidence="2">The sequence shown here is derived from an EMBL/GenBank/DDBJ whole genome shotgun (WGS) entry which is preliminary data.</text>
</comment>
<feature type="transmembrane region" description="Helical" evidence="1">
    <location>
        <begin position="48"/>
        <end position="67"/>
    </location>
</feature>
<sequence>MDDLICMYALRTAHRWMDERTDVLLSCFPLSVVASLGSCSYSPFLSLLWFFFYSILLYFSTSLLLYFSTSLLLYFSTSLLLYFSTSLPSRGSSFLFLFASIRLSRRHVYISVYPFFLI</sequence>
<dbReference type="Proteomes" id="UP001456524">
    <property type="component" value="Unassembled WGS sequence"/>
</dbReference>
<keyword evidence="1" id="KW-0472">Membrane</keyword>
<proteinExistence type="predicted"/>
<dbReference type="EMBL" id="JBBWUH010000004">
    <property type="protein sequence ID" value="KAK8170224.1"/>
    <property type="molecule type" value="Genomic_DNA"/>
</dbReference>
<evidence type="ECO:0000313" key="2">
    <source>
        <dbReference type="EMBL" id="KAK8170224.1"/>
    </source>
</evidence>
<gene>
    <name evidence="2" type="ORF">IWX90DRAFT_431976</name>
</gene>
<feature type="transmembrane region" description="Helical" evidence="1">
    <location>
        <begin position="79"/>
        <end position="99"/>
    </location>
</feature>
<keyword evidence="1" id="KW-1133">Transmembrane helix</keyword>
<organism evidence="2 3">
    <name type="scientific">Phyllosticta citrichinensis</name>
    <dbReference type="NCBI Taxonomy" id="1130410"/>
    <lineage>
        <taxon>Eukaryota</taxon>
        <taxon>Fungi</taxon>
        <taxon>Dikarya</taxon>
        <taxon>Ascomycota</taxon>
        <taxon>Pezizomycotina</taxon>
        <taxon>Dothideomycetes</taxon>
        <taxon>Dothideomycetes incertae sedis</taxon>
        <taxon>Botryosphaeriales</taxon>
        <taxon>Phyllostictaceae</taxon>
        <taxon>Phyllosticta</taxon>
    </lineage>
</organism>
<accession>A0ABR1XXR7</accession>
<evidence type="ECO:0000313" key="3">
    <source>
        <dbReference type="Proteomes" id="UP001456524"/>
    </source>
</evidence>
<feature type="transmembrane region" description="Helical" evidence="1">
    <location>
        <begin position="23"/>
        <end position="41"/>
    </location>
</feature>
<name>A0ABR1XXR7_9PEZI</name>